<dbReference type="GO" id="GO:0016787">
    <property type="term" value="F:hydrolase activity"/>
    <property type="evidence" value="ECO:0007669"/>
    <property type="project" value="UniProtKB-KW"/>
</dbReference>
<evidence type="ECO:0000313" key="3">
    <source>
        <dbReference type="EMBL" id="QCL81781.1"/>
    </source>
</evidence>
<evidence type="ECO:0000259" key="2">
    <source>
        <dbReference type="Pfam" id="PF13454"/>
    </source>
</evidence>
<dbReference type="PANTHER" id="PTHR40254">
    <property type="entry name" value="BLR0577 PROTEIN"/>
    <property type="match status" value="1"/>
</dbReference>
<reference evidence="3 4" key="1">
    <citation type="submission" date="2019-04" db="EMBL/GenBank/DDBJ databases">
        <title>Complete genome sequence of Agrobacterium tumefaciens CFBP5877.</title>
        <authorList>
            <person name="Huang Y.-Y."/>
            <person name="Chiang H.-Y."/>
            <person name="Chou L."/>
            <person name="Lai E.-M."/>
            <person name="Kuo C.-H."/>
        </authorList>
    </citation>
    <scope>NUCLEOTIDE SEQUENCE [LARGE SCALE GENOMIC DNA]</scope>
    <source>
        <strain evidence="3 4">CFBP5877</strain>
    </source>
</reference>
<dbReference type="PRINTS" id="PR00368">
    <property type="entry name" value="FADPNR"/>
</dbReference>
<protein>
    <submittedName>
        <fullName evidence="3">Hydroxyacylglutathione hydrolase</fullName>
    </submittedName>
</protein>
<feature type="domain" description="FAD-dependent urate hydroxylase HpyO/Asp monooxygenase CreE-like FAD/NAD(P)-binding" evidence="2">
    <location>
        <begin position="11"/>
        <end position="164"/>
    </location>
</feature>
<dbReference type="PANTHER" id="PTHR40254:SF1">
    <property type="entry name" value="BLR0577 PROTEIN"/>
    <property type="match status" value="1"/>
</dbReference>
<feature type="region of interest" description="Disordered" evidence="1">
    <location>
        <begin position="228"/>
        <end position="250"/>
    </location>
</feature>
<name>A0AAE6BH48_AGRTU</name>
<accession>A0AAE6BH48</accession>
<dbReference type="InterPro" id="IPR038732">
    <property type="entry name" value="HpyO/CreE_NAD-binding"/>
</dbReference>
<dbReference type="AlphaFoldDB" id="A0AAE6BH48"/>
<dbReference type="InterPro" id="IPR036188">
    <property type="entry name" value="FAD/NAD-bd_sf"/>
</dbReference>
<dbReference type="RefSeq" id="WP_080828001.1">
    <property type="nucleotide sequence ID" value="NZ_CP039889.1"/>
</dbReference>
<gene>
    <name evidence="3" type="ORF">CFBP5877_22120</name>
</gene>
<dbReference type="Pfam" id="PF13454">
    <property type="entry name" value="NAD_binding_9"/>
    <property type="match status" value="1"/>
</dbReference>
<evidence type="ECO:0000256" key="1">
    <source>
        <dbReference type="SAM" id="MobiDB-lite"/>
    </source>
</evidence>
<dbReference type="Proteomes" id="UP000298579">
    <property type="component" value="Chromosome linear"/>
</dbReference>
<evidence type="ECO:0000313" key="4">
    <source>
        <dbReference type="Proteomes" id="UP000298579"/>
    </source>
</evidence>
<dbReference type="Gene3D" id="3.50.50.60">
    <property type="entry name" value="FAD/NAD(P)-binding domain"/>
    <property type="match status" value="1"/>
</dbReference>
<dbReference type="InterPro" id="IPR052189">
    <property type="entry name" value="L-asp_N-monooxygenase_NS-form"/>
</dbReference>
<organism evidence="3 4">
    <name type="scientific">Agrobacterium tumefaciens</name>
    <dbReference type="NCBI Taxonomy" id="358"/>
    <lineage>
        <taxon>Bacteria</taxon>
        <taxon>Pseudomonadati</taxon>
        <taxon>Pseudomonadota</taxon>
        <taxon>Alphaproteobacteria</taxon>
        <taxon>Hyphomicrobiales</taxon>
        <taxon>Rhizobiaceae</taxon>
        <taxon>Rhizobium/Agrobacterium group</taxon>
        <taxon>Agrobacterium</taxon>
        <taxon>Agrobacterium tumefaciens complex</taxon>
    </lineage>
</organism>
<proteinExistence type="predicted"/>
<dbReference type="SUPFAM" id="SSF51905">
    <property type="entry name" value="FAD/NAD(P)-binding domain"/>
    <property type="match status" value="2"/>
</dbReference>
<keyword evidence="3" id="KW-0378">Hydrolase</keyword>
<sequence>MSVNRKNTIVAIIGGGFSGAALAVHLHRAVGGLGGVGIVVFEPRERLGAGLAYSTPEPANRINVPAGRMTLYPDDPDSFVRYLDSTNALTEDAAAVLADGQAYPQRKVFGAYVAAEIAPLLDAGTLQHKRSKVVHVARHGDGWELHTADGDSHFADIVVVATSHPPPALPRALVPLANHPKLVADVNADAALDDIAAGDRILIVGNGLTAADAFAALKRRGHHGSVVSLSRRGLRSRGHPAVPQEPYGDFADPPLRSASELLRRVREALRAAQASGVTWHGVLDAVRLQGRDIWRNLPLNERRRVVRWLRPFWDAHRFRIAPQVETLLDEAIVSGQLRIVAGSLVSAQADEEGSLHVDLRLRGQKNITQIDLDAIIVTTGPAHGGILKSQAFLSGLEDAGLLTLCPTGLGIRCDERSRAIDSLGKSVETLLIGGPLARGTFGELMGLPQVTEHAVYVAGEIAHSLASAAAERHGSLEPLESTSDR</sequence>
<dbReference type="EMBL" id="CP039898">
    <property type="protein sequence ID" value="QCL81781.1"/>
    <property type="molecule type" value="Genomic_DNA"/>
</dbReference>